<dbReference type="SFLD" id="SFLDS00003">
    <property type="entry name" value="Haloacid_Dehalogenase"/>
    <property type="match status" value="1"/>
</dbReference>
<accession>A0A1H9H1W8</accession>
<comment type="similarity">
    <text evidence="2">Belongs to the HAD-like hydrolase superfamily.</text>
</comment>
<dbReference type="Gene3D" id="1.20.120.710">
    <property type="entry name" value="Haloacid dehalogenase hydrolase-like domain"/>
    <property type="match status" value="1"/>
</dbReference>
<sequence length="226" mass="24565">MSGIEAVCFDLDGTPLRYRRSPAEVLQASFERVGVDPLFPVEDYYERYDEFARQCDSMAELRSECFGTLAVENGCEASLGRAVATAFDAERDQSNVELYPRVPAVLETLSQRYEIGIVTNGTRDAQRRKIEAVGIEQWIDTIVIAGQDPPPKPASEPFERALDSLDATPATTVHVGDSREADISGATNAGLDSVWISGSGTDGSVPTYRVTSIGNLLPPPWESSDS</sequence>
<keyword evidence="3" id="KW-0479">Metal-binding</keyword>
<dbReference type="GO" id="GO:0046872">
    <property type="term" value="F:metal ion binding"/>
    <property type="evidence" value="ECO:0007669"/>
    <property type="project" value="UniProtKB-KW"/>
</dbReference>
<dbReference type="InterPro" id="IPR051400">
    <property type="entry name" value="HAD-like_hydrolase"/>
</dbReference>
<evidence type="ECO:0000313" key="7">
    <source>
        <dbReference type="Proteomes" id="UP000199114"/>
    </source>
</evidence>
<organism evidence="6 7">
    <name type="scientific">Natrinema salaciae</name>
    <dbReference type="NCBI Taxonomy" id="1186196"/>
    <lineage>
        <taxon>Archaea</taxon>
        <taxon>Methanobacteriati</taxon>
        <taxon>Methanobacteriota</taxon>
        <taxon>Stenosarchaea group</taxon>
        <taxon>Halobacteria</taxon>
        <taxon>Halobacteriales</taxon>
        <taxon>Natrialbaceae</taxon>
        <taxon>Natrinema</taxon>
    </lineage>
</organism>
<reference evidence="7" key="1">
    <citation type="submission" date="2016-10" db="EMBL/GenBank/DDBJ databases">
        <authorList>
            <person name="Varghese N."/>
            <person name="Submissions S."/>
        </authorList>
    </citation>
    <scope>NUCLEOTIDE SEQUENCE [LARGE SCALE GENOMIC DNA]</scope>
    <source>
        <strain evidence="7">DSM 25055</strain>
    </source>
</reference>
<protein>
    <submittedName>
        <fullName evidence="6">Putative hydrolase of the HAD superfamily</fullName>
    </submittedName>
</protein>
<gene>
    <name evidence="6" type="ORF">SAMN04489841_2066</name>
</gene>
<dbReference type="EMBL" id="FOFD01000002">
    <property type="protein sequence ID" value="SEQ56316.1"/>
    <property type="molecule type" value="Genomic_DNA"/>
</dbReference>
<dbReference type="STRING" id="1186196.SAMN04489841_2066"/>
<dbReference type="Proteomes" id="UP000199114">
    <property type="component" value="Unassembled WGS sequence"/>
</dbReference>
<evidence type="ECO:0000256" key="5">
    <source>
        <dbReference type="ARBA" id="ARBA00022842"/>
    </source>
</evidence>
<evidence type="ECO:0000256" key="2">
    <source>
        <dbReference type="ARBA" id="ARBA00007958"/>
    </source>
</evidence>
<dbReference type="AlphaFoldDB" id="A0A1H9H1W8"/>
<dbReference type="InterPro" id="IPR036412">
    <property type="entry name" value="HAD-like_sf"/>
</dbReference>
<dbReference type="InterPro" id="IPR023214">
    <property type="entry name" value="HAD_sf"/>
</dbReference>
<comment type="cofactor">
    <cofactor evidence="1">
        <name>Mg(2+)</name>
        <dbReference type="ChEBI" id="CHEBI:18420"/>
    </cofactor>
</comment>
<dbReference type="OrthoDB" id="27736at2157"/>
<dbReference type="Gene3D" id="3.40.50.1000">
    <property type="entry name" value="HAD superfamily/HAD-like"/>
    <property type="match status" value="1"/>
</dbReference>
<dbReference type="GO" id="GO:0016791">
    <property type="term" value="F:phosphatase activity"/>
    <property type="evidence" value="ECO:0007669"/>
    <property type="project" value="TreeGrafter"/>
</dbReference>
<dbReference type="PANTHER" id="PTHR46470">
    <property type="entry name" value="N-ACYLNEURAMINATE-9-PHOSPHATASE"/>
    <property type="match status" value="1"/>
</dbReference>
<evidence type="ECO:0000256" key="3">
    <source>
        <dbReference type="ARBA" id="ARBA00022723"/>
    </source>
</evidence>
<keyword evidence="5" id="KW-0460">Magnesium</keyword>
<dbReference type="InterPro" id="IPR006439">
    <property type="entry name" value="HAD-SF_hydro_IA"/>
</dbReference>
<keyword evidence="7" id="KW-1185">Reference proteome</keyword>
<evidence type="ECO:0000256" key="1">
    <source>
        <dbReference type="ARBA" id="ARBA00001946"/>
    </source>
</evidence>
<evidence type="ECO:0000256" key="4">
    <source>
        <dbReference type="ARBA" id="ARBA00022801"/>
    </source>
</evidence>
<dbReference type="SUPFAM" id="SSF56784">
    <property type="entry name" value="HAD-like"/>
    <property type="match status" value="1"/>
</dbReference>
<dbReference type="GO" id="GO:0044281">
    <property type="term" value="P:small molecule metabolic process"/>
    <property type="evidence" value="ECO:0007669"/>
    <property type="project" value="UniProtKB-ARBA"/>
</dbReference>
<evidence type="ECO:0000313" key="6">
    <source>
        <dbReference type="EMBL" id="SEQ56316.1"/>
    </source>
</evidence>
<keyword evidence="4 6" id="KW-0378">Hydrolase</keyword>
<dbReference type="RefSeq" id="WP_090617120.1">
    <property type="nucleotide sequence ID" value="NZ_FOFD01000002.1"/>
</dbReference>
<dbReference type="Pfam" id="PF00702">
    <property type="entry name" value="Hydrolase"/>
    <property type="match status" value="1"/>
</dbReference>
<proteinExistence type="inferred from homology"/>
<dbReference type="NCBIfam" id="TIGR01549">
    <property type="entry name" value="HAD-SF-IA-v1"/>
    <property type="match status" value="1"/>
</dbReference>
<name>A0A1H9H1W8_9EURY</name>
<dbReference type="PANTHER" id="PTHR46470:SF2">
    <property type="entry name" value="GLYCERALDEHYDE 3-PHOSPHATE PHOSPHATASE"/>
    <property type="match status" value="1"/>
</dbReference>
<dbReference type="SFLD" id="SFLDG01129">
    <property type="entry name" value="C1.5:_HAD__Beta-PGM__Phosphata"/>
    <property type="match status" value="1"/>
</dbReference>